<reference evidence="12" key="1">
    <citation type="submission" date="2015-09" db="EMBL/GenBank/DDBJ databases">
        <authorList>
            <person name="Sai Rama Sridatta P."/>
        </authorList>
    </citation>
    <scope>NUCLEOTIDE SEQUENCE [LARGE SCALE GENOMIC DNA]</scope>
</reference>
<dbReference type="InterPro" id="IPR047526">
    <property type="entry name" value="TNR19/27/EDAR"/>
</dbReference>
<comment type="subcellular location">
    <subcellularLocation>
        <location evidence="1">Membrane</location>
        <topology evidence="1">Single-pass membrane protein</topology>
    </subcellularLocation>
</comment>
<dbReference type="GeneTree" id="ENSGT00940000153259"/>
<name>A0A4W6EBC6_LATCA</name>
<dbReference type="Proteomes" id="UP000314980">
    <property type="component" value="Unassembled WGS sequence"/>
</dbReference>
<sequence length="95" mass="9953">MQVQSEQSCDQTEFLHPNGTCVACPVCGPGEQLSEDCGFGDGGEGVCMLCEGGRFSPDTSVAPCRRCTQCNLLNRLEKTACSLTSDALCGQCLPG</sequence>
<evidence type="ECO:0000256" key="3">
    <source>
        <dbReference type="ARBA" id="ARBA00022737"/>
    </source>
</evidence>
<dbReference type="PANTHER" id="PTHR12120:SF10">
    <property type="entry name" value="TNFR-CYS DOMAIN-CONTAINING PROTEIN"/>
    <property type="match status" value="1"/>
</dbReference>
<evidence type="ECO:0000313" key="12">
    <source>
        <dbReference type="Proteomes" id="UP000314980"/>
    </source>
</evidence>
<proteinExistence type="predicted"/>
<evidence type="ECO:0000256" key="6">
    <source>
        <dbReference type="ARBA" id="ARBA00023157"/>
    </source>
</evidence>
<dbReference type="GO" id="GO:0005886">
    <property type="term" value="C:plasma membrane"/>
    <property type="evidence" value="ECO:0007669"/>
    <property type="project" value="TreeGrafter"/>
</dbReference>
<dbReference type="PROSITE" id="PS00652">
    <property type="entry name" value="TNFR_NGFR_1"/>
    <property type="match status" value="2"/>
</dbReference>
<dbReference type="AlphaFoldDB" id="A0A4W6EBC6"/>
<protein>
    <recommendedName>
        <fullName evidence="10">TNFR-Cys domain-containing protein</fullName>
    </recommendedName>
</protein>
<evidence type="ECO:0000259" key="10">
    <source>
        <dbReference type="PROSITE" id="PS50050"/>
    </source>
</evidence>
<dbReference type="GO" id="GO:0043123">
    <property type="term" value="P:positive regulation of canonical NF-kappaB signal transduction"/>
    <property type="evidence" value="ECO:0007669"/>
    <property type="project" value="InterPro"/>
</dbReference>
<evidence type="ECO:0000256" key="1">
    <source>
        <dbReference type="ARBA" id="ARBA00004167"/>
    </source>
</evidence>
<evidence type="ECO:0000256" key="8">
    <source>
        <dbReference type="ARBA" id="ARBA00023180"/>
    </source>
</evidence>
<evidence type="ECO:0000256" key="7">
    <source>
        <dbReference type="ARBA" id="ARBA00023170"/>
    </source>
</evidence>
<organism evidence="11 12">
    <name type="scientific">Lates calcarifer</name>
    <name type="common">Barramundi</name>
    <name type="synonym">Holocentrus calcarifer</name>
    <dbReference type="NCBI Taxonomy" id="8187"/>
    <lineage>
        <taxon>Eukaryota</taxon>
        <taxon>Metazoa</taxon>
        <taxon>Chordata</taxon>
        <taxon>Craniata</taxon>
        <taxon>Vertebrata</taxon>
        <taxon>Euteleostomi</taxon>
        <taxon>Actinopterygii</taxon>
        <taxon>Neopterygii</taxon>
        <taxon>Teleostei</taxon>
        <taxon>Neoteleostei</taxon>
        <taxon>Acanthomorphata</taxon>
        <taxon>Carangaria</taxon>
        <taxon>Carangaria incertae sedis</taxon>
        <taxon>Centropomidae</taxon>
        <taxon>Lates</taxon>
    </lineage>
</organism>
<keyword evidence="8" id="KW-0325">Glycoprotein</keyword>
<dbReference type="Gene3D" id="2.10.50.10">
    <property type="entry name" value="Tumor Necrosis Factor Receptor, subunit A, domain 2"/>
    <property type="match status" value="1"/>
</dbReference>
<dbReference type="SMART" id="SM00208">
    <property type="entry name" value="TNFR"/>
    <property type="match status" value="2"/>
</dbReference>
<keyword evidence="3" id="KW-0677">Repeat</keyword>
<dbReference type="PANTHER" id="PTHR12120">
    <property type="entry name" value="TNFR-CYS DOMAIN-CONTAINING PROTEIN"/>
    <property type="match status" value="1"/>
</dbReference>
<dbReference type="InterPro" id="IPR001368">
    <property type="entry name" value="TNFR/NGFR_Cys_rich_reg"/>
</dbReference>
<dbReference type="PROSITE" id="PS50050">
    <property type="entry name" value="TNFR_NGFR_2"/>
    <property type="match status" value="1"/>
</dbReference>
<keyword evidence="7" id="KW-0675">Receptor</keyword>
<keyword evidence="2" id="KW-0812">Transmembrane</keyword>
<dbReference type="Ensembl" id="ENSLCAT00010036190.1">
    <property type="protein sequence ID" value="ENSLCAP00010035354.1"/>
    <property type="gene ID" value="ENSLCAG00010016583.1"/>
</dbReference>
<feature type="domain" description="TNFR-Cys" evidence="10">
    <location>
        <begin position="49"/>
        <end position="89"/>
    </location>
</feature>
<dbReference type="Pfam" id="PF00020">
    <property type="entry name" value="TNFR_c6"/>
    <property type="match status" value="1"/>
</dbReference>
<dbReference type="GO" id="GO:0046330">
    <property type="term" value="P:positive regulation of JNK cascade"/>
    <property type="evidence" value="ECO:0007669"/>
    <property type="project" value="InterPro"/>
</dbReference>
<evidence type="ECO:0000256" key="4">
    <source>
        <dbReference type="ARBA" id="ARBA00022989"/>
    </source>
</evidence>
<reference evidence="11" key="3">
    <citation type="submission" date="2025-09" db="UniProtKB">
        <authorList>
            <consortium name="Ensembl"/>
        </authorList>
    </citation>
    <scope>IDENTIFICATION</scope>
</reference>
<evidence type="ECO:0000256" key="5">
    <source>
        <dbReference type="ARBA" id="ARBA00023136"/>
    </source>
</evidence>
<dbReference type="GO" id="GO:0038023">
    <property type="term" value="F:signaling receptor activity"/>
    <property type="evidence" value="ECO:0007669"/>
    <property type="project" value="InterPro"/>
</dbReference>
<evidence type="ECO:0000256" key="2">
    <source>
        <dbReference type="ARBA" id="ARBA00022692"/>
    </source>
</evidence>
<keyword evidence="6" id="KW-1015">Disulfide bond</keyword>
<accession>A0A4W6EBC6</accession>
<keyword evidence="12" id="KW-1185">Reference proteome</keyword>
<dbReference type="SUPFAM" id="SSF57586">
    <property type="entry name" value="TNF receptor-like"/>
    <property type="match status" value="1"/>
</dbReference>
<evidence type="ECO:0000256" key="9">
    <source>
        <dbReference type="PROSITE-ProRule" id="PRU00206"/>
    </source>
</evidence>
<dbReference type="InParanoid" id="A0A4W6EBC6"/>
<keyword evidence="4" id="KW-1133">Transmembrane helix</keyword>
<keyword evidence="5" id="KW-0472">Membrane</keyword>
<reference evidence="11" key="2">
    <citation type="submission" date="2025-08" db="UniProtKB">
        <authorList>
            <consortium name="Ensembl"/>
        </authorList>
    </citation>
    <scope>IDENTIFICATION</scope>
</reference>
<comment type="caution">
    <text evidence="9">Lacks conserved residue(s) required for the propagation of feature annotation.</text>
</comment>
<feature type="repeat" description="TNFR-Cys" evidence="9">
    <location>
        <begin position="49"/>
        <end position="89"/>
    </location>
</feature>
<evidence type="ECO:0000313" key="11">
    <source>
        <dbReference type="Ensembl" id="ENSLCAP00010035354.1"/>
    </source>
</evidence>